<proteinExistence type="inferred from homology"/>
<protein>
    <recommendedName>
        <fullName evidence="2">Activator of Hsp90 ATPase homologue 1/2-like C-terminal domain-containing protein</fullName>
    </recommendedName>
</protein>
<dbReference type="AlphaFoldDB" id="H0QQ65"/>
<dbReference type="EMBL" id="BAEG01000080">
    <property type="protein sequence ID" value="GAB14966.1"/>
    <property type="molecule type" value="Genomic_DNA"/>
</dbReference>
<evidence type="ECO:0000259" key="2">
    <source>
        <dbReference type="Pfam" id="PF08327"/>
    </source>
</evidence>
<accession>H0QQ65</accession>
<gene>
    <name evidence="3" type="ORF">ARGLB_080_00300</name>
</gene>
<dbReference type="eggNOG" id="COG3832">
    <property type="taxonomic scope" value="Bacteria"/>
</dbReference>
<dbReference type="InterPro" id="IPR023393">
    <property type="entry name" value="START-like_dom_sf"/>
</dbReference>
<dbReference type="CDD" id="cd07814">
    <property type="entry name" value="SRPBCC_CalC_Aha1-like"/>
    <property type="match status" value="1"/>
</dbReference>
<organism evidence="3 4">
    <name type="scientific">Arthrobacter globiformis (strain ATCC 8010 / DSM 20124 / JCM 1332 / NBRC 12137 / NCIMB 8907 / NRRL B-2979 / 168)</name>
    <dbReference type="NCBI Taxonomy" id="1077972"/>
    <lineage>
        <taxon>Bacteria</taxon>
        <taxon>Bacillati</taxon>
        <taxon>Actinomycetota</taxon>
        <taxon>Actinomycetes</taxon>
        <taxon>Micrococcales</taxon>
        <taxon>Micrococcaceae</taxon>
        <taxon>Arthrobacter</taxon>
    </lineage>
</organism>
<sequence>MEKLNFEVNINAPAQNVWATMLDEATYREWTSAFNEKGSYYEGEWNPGNEIRFLGPDNEGAVGGMIATVEESRPYEFISLRYLGQIVRGVDDRTSDEAKKFIGAHENYSFTEAQGVTTVKVELDSEDEWAAMLNESWPVALTKLKDLAEARP</sequence>
<feature type="domain" description="Activator of Hsp90 ATPase homologue 1/2-like C-terminal" evidence="2">
    <location>
        <begin position="11"/>
        <end position="148"/>
    </location>
</feature>
<evidence type="ECO:0000313" key="4">
    <source>
        <dbReference type="Proteomes" id="UP000003828"/>
    </source>
</evidence>
<dbReference type="STRING" id="1077972.ARGLB_080_00300"/>
<dbReference type="RefSeq" id="WP_003804017.1">
    <property type="nucleotide sequence ID" value="NZ_BAEG01000080.1"/>
</dbReference>
<dbReference type="SUPFAM" id="SSF55961">
    <property type="entry name" value="Bet v1-like"/>
    <property type="match status" value="1"/>
</dbReference>
<reference evidence="3 4" key="1">
    <citation type="submission" date="2011-12" db="EMBL/GenBank/DDBJ databases">
        <title>Whole genome shotgun sequence of Arthrobacter globiformis NBRC 12137.</title>
        <authorList>
            <person name="Miyazawa S."/>
            <person name="Hosoyama A."/>
            <person name="Tsuchikane K."/>
            <person name="Katsumata H."/>
            <person name="Yamazaki S."/>
            <person name="Fujita N."/>
        </authorList>
    </citation>
    <scope>NUCLEOTIDE SEQUENCE [LARGE SCALE GENOMIC DNA]</scope>
    <source>
        <strain evidence="3 4">NBRC 12137</strain>
    </source>
</reference>
<comment type="similarity">
    <text evidence="1">Belongs to the AHA1 family.</text>
</comment>
<evidence type="ECO:0000256" key="1">
    <source>
        <dbReference type="ARBA" id="ARBA00006817"/>
    </source>
</evidence>
<dbReference type="OrthoDB" id="6388102at2"/>
<dbReference type="InterPro" id="IPR013538">
    <property type="entry name" value="ASHA1/2-like_C"/>
</dbReference>
<dbReference type="Proteomes" id="UP000003828">
    <property type="component" value="Unassembled WGS sequence"/>
</dbReference>
<name>H0QQ65_ARTG1</name>
<dbReference type="Pfam" id="PF08327">
    <property type="entry name" value="AHSA1"/>
    <property type="match status" value="1"/>
</dbReference>
<comment type="caution">
    <text evidence="3">The sequence shown here is derived from an EMBL/GenBank/DDBJ whole genome shotgun (WGS) entry which is preliminary data.</text>
</comment>
<keyword evidence="4" id="KW-1185">Reference proteome</keyword>
<dbReference type="Gene3D" id="3.30.530.20">
    <property type="match status" value="1"/>
</dbReference>
<evidence type="ECO:0000313" key="3">
    <source>
        <dbReference type="EMBL" id="GAB14966.1"/>
    </source>
</evidence>